<proteinExistence type="predicted"/>
<dbReference type="KEGG" id="wsu:WS0787"/>
<sequence length="261" mass="28094">MKVVLTIAGSDSSGGAGIQADIKTAEAFGCFSATALTVITAQNTLGVREAMPLGASLVRSQIEAVMEDFSVEAIKIGMLYDTETILGVGEFLIQNALKIPVVLDPVAISQAGSKLLLDEAIRSLADLFPLATVVTPNLKETELFWNLDQEPTLEILRERGVEFARERGVAFVVKNLRKEDRSVDYLIQEEGIASFCTPYVKNGQSHGTGCSFSMAIACLLALGLSLPEAVKEAKDYIYKAMLEAPFLGRGAGPILHRVKRS</sequence>
<dbReference type="AlphaFoldDB" id="Q7M9P0"/>
<evidence type="ECO:0000313" key="5">
    <source>
        <dbReference type="Proteomes" id="UP000000422"/>
    </source>
</evidence>
<dbReference type="EC" id="2.7.1.49" evidence="2"/>
<gene>
    <name evidence="4" type="ordered locus">WS0787</name>
</gene>
<dbReference type="CDD" id="cd01169">
    <property type="entry name" value="HMPP_kinase"/>
    <property type="match status" value="1"/>
</dbReference>
<dbReference type="EMBL" id="BX571659">
    <property type="protein sequence ID" value="CAE09901.1"/>
    <property type="molecule type" value="Genomic_DNA"/>
</dbReference>
<dbReference type="SUPFAM" id="SSF53613">
    <property type="entry name" value="Ribokinase-like"/>
    <property type="match status" value="1"/>
</dbReference>
<keyword evidence="5" id="KW-1185">Reference proteome</keyword>
<dbReference type="Proteomes" id="UP000000422">
    <property type="component" value="Chromosome"/>
</dbReference>
<dbReference type="UniPathway" id="UPA00060">
    <property type="reaction ID" value="UER00138"/>
</dbReference>
<evidence type="ECO:0000313" key="4">
    <source>
        <dbReference type="EMBL" id="CAE09901.1"/>
    </source>
</evidence>
<dbReference type="GO" id="GO:0008902">
    <property type="term" value="F:hydroxymethylpyrimidine kinase activity"/>
    <property type="evidence" value="ECO:0007669"/>
    <property type="project" value="UniProtKB-EC"/>
</dbReference>
<evidence type="ECO:0000256" key="2">
    <source>
        <dbReference type="ARBA" id="ARBA00012135"/>
    </source>
</evidence>
<name>Q7M9P0_WOLSU</name>
<dbReference type="GO" id="GO:0005829">
    <property type="term" value="C:cytosol"/>
    <property type="evidence" value="ECO:0007669"/>
    <property type="project" value="TreeGrafter"/>
</dbReference>
<dbReference type="GO" id="GO:0009228">
    <property type="term" value="P:thiamine biosynthetic process"/>
    <property type="evidence" value="ECO:0007669"/>
    <property type="project" value="InterPro"/>
</dbReference>
<comment type="pathway">
    <text evidence="1">Cofactor biosynthesis; thiamine diphosphate biosynthesis.</text>
</comment>
<dbReference type="GO" id="GO:0008972">
    <property type="term" value="F:phosphomethylpyrimidine kinase activity"/>
    <property type="evidence" value="ECO:0007669"/>
    <property type="project" value="InterPro"/>
</dbReference>
<dbReference type="NCBIfam" id="TIGR00097">
    <property type="entry name" value="HMP-P_kinase"/>
    <property type="match status" value="1"/>
</dbReference>
<dbReference type="STRING" id="273121.WS0787"/>
<dbReference type="InterPro" id="IPR029056">
    <property type="entry name" value="Ribokinase-like"/>
</dbReference>
<keyword evidence="4" id="KW-0808">Transferase</keyword>
<protein>
    <recommendedName>
        <fullName evidence="2">hydroxymethylpyrimidine kinase</fullName>
        <ecNumber evidence="2">2.7.1.49</ecNumber>
    </recommendedName>
</protein>
<dbReference type="PANTHER" id="PTHR20858">
    <property type="entry name" value="PHOSPHOMETHYLPYRIMIDINE KINASE"/>
    <property type="match status" value="1"/>
</dbReference>
<organism evidence="5">
    <name type="scientific">Wolinella succinogenes (strain ATCC 29543 / DSM 1740 / CCUG 13145 / JCM 31913 / LMG 7466 / NCTC 11488 / FDC 602W)</name>
    <name type="common">Vibrio succinogenes</name>
    <dbReference type="NCBI Taxonomy" id="273121"/>
    <lineage>
        <taxon>Bacteria</taxon>
        <taxon>Pseudomonadati</taxon>
        <taxon>Campylobacterota</taxon>
        <taxon>Epsilonproteobacteria</taxon>
        <taxon>Campylobacterales</taxon>
        <taxon>Helicobacteraceae</taxon>
        <taxon>Wolinella</taxon>
    </lineage>
</organism>
<dbReference type="GO" id="GO:0009229">
    <property type="term" value="P:thiamine diphosphate biosynthetic process"/>
    <property type="evidence" value="ECO:0007669"/>
    <property type="project" value="UniProtKB-UniPathway"/>
</dbReference>
<dbReference type="InterPro" id="IPR013749">
    <property type="entry name" value="PM/HMP-P_kinase-1"/>
</dbReference>
<dbReference type="HOGENOM" id="CLU_020520_0_2_7"/>
<feature type="domain" description="Pyridoxamine kinase/Phosphomethylpyrimidine kinase" evidence="3">
    <location>
        <begin position="11"/>
        <end position="254"/>
    </location>
</feature>
<accession>Q7M9P0</accession>
<dbReference type="PANTHER" id="PTHR20858:SF17">
    <property type="entry name" value="HYDROXYMETHYLPYRIMIDINE_PHOSPHOMETHYLPYRIMIDINE KINASE THI20-RELATED"/>
    <property type="match status" value="1"/>
</dbReference>
<dbReference type="Gene3D" id="3.40.1190.20">
    <property type="match status" value="1"/>
</dbReference>
<keyword evidence="4" id="KW-0418">Kinase</keyword>
<dbReference type="Pfam" id="PF08543">
    <property type="entry name" value="Phos_pyr_kin"/>
    <property type="match status" value="1"/>
</dbReference>
<dbReference type="InterPro" id="IPR004399">
    <property type="entry name" value="HMP/HMP-P_kinase_dom"/>
</dbReference>
<reference evidence="4 5" key="1">
    <citation type="journal article" date="2003" name="Proc. Natl. Acad. Sci. U.S.A.">
        <title>Complete genome sequence and analysis of Wolinella succinogenes.</title>
        <authorList>
            <person name="Baar C."/>
            <person name="Eppinger M."/>
            <person name="Raddatz G."/>
            <person name="Simon JM."/>
            <person name="Lanz C."/>
            <person name="Klimmek O."/>
            <person name="Nandakumar R."/>
            <person name="Gross R."/>
            <person name="Rosinus A."/>
            <person name="Keller H."/>
            <person name="Jagtap P."/>
            <person name="Linke B."/>
            <person name="Meyer F."/>
            <person name="Lederer H."/>
            <person name="Schuster S.C."/>
        </authorList>
    </citation>
    <scope>NUCLEOTIDE SEQUENCE [LARGE SCALE GENOMIC DNA]</scope>
    <source>
        <strain evidence="5">ATCC 29543 / DSM 1740 / CCUG 13145 / JCM 31913 / LMG 7466 / NCTC 11488 / FDC 602W</strain>
    </source>
</reference>
<dbReference type="RefSeq" id="WP_011138698.1">
    <property type="nucleotide sequence ID" value="NC_005090.1"/>
</dbReference>
<dbReference type="eggNOG" id="COG0351">
    <property type="taxonomic scope" value="Bacteria"/>
</dbReference>
<evidence type="ECO:0000259" key="3">
    <source>
        <dbReference type="Pfam" id="PF08543"/>
    </source>
</evidence>
<evidence type="ECO:0000256" key="1">
    <source>
        <dbReference type="ARBA" id="ARBA00004948"/>
    </source>
</evidence>